<accession>A0A0G4PT77</accession>
<dbReference type="Proteomes" id="UP000053732">
    <property type="component" value="Unassembled WGS sequence"/>
</dbReference>
<name>A0A0G4PT77_PENC3</name>
<dbReference type="EMBL" id="HG793170">
    <property type="protein sequence ID" value="CRL29590.1"/>
    <property type="molecule type" value="Genomic_DNA"/>
</dbReference>
<dbReference type="AlphaFoldDB" id="A0A0G4PT77"/>
<gene>
    <name evidence="1" type="ORF">PCAMFM013_S037g000077</name>
</gene>
<protein>
    <submittedName>
        <fullName evidence="1">Str. FM013</fullName>
    </submittedName>
</protein>
<sequence>MILSPVVRLQTERLFVRSRSIHLPVHIAVPKSSPLEITQAYRFFGLGNRIGKIAISLENTNSLIPVSDTVPLNPFKHKS</sequence>
<keyword evidence="2" id="KW-1185">Reference proteome</keyword>
<evidence type="ECO:0000313" key="2">
    <source>
        <dbReference type="Proteomes" id="UP000053732"/>
    </source>
</evidence>
<organism evidence="1 2">
    <name type="scientific">Penicillium camemberti (strain FM 013)</name>
    <dbReference type="NCBI Taxonomy" id="1429867"/>
    <lineage>
        <taxon>Eukaryota</taxon>
        <taxon>Fungi</taxon>
        <taxon>Dikarya</taxon>
        <taxon>Ascomycota</taxon>
        <taxon>Pezizomycotina</taxon>
        <taxon>Eurotiomycetes</taxon>
        <taxon>Eurotiomycetidae</taxon>
        <taxon>Eurotiales</taxon>
        <taxon>Aspergillaceae</taxon>
        <taxon>Penicillium</taxon>
    </lineage>
</organism>
<reference evidence="1 2" key="1">
    <citation type="journal article" date="2014" name="Nat. Commun.">
        <title>Multiple recent horizontal transfers of a large genomic region in cheese making fungi.</title>
        <authorList>
            <person name="Cheeseman K."/>
            <person name="Ropars J."/>
            <person name="Renault P."/>
            <person name="Dupont J."/>
            <person name="Gouzy J."/>
            <person name="Branca A."/>
            <person name="Abraham A.L."/>
            <person name="Ceppi M."/>
            <person name="Conseiller E."/>
            <person name="Debuchy R."/>
            <person name="Malagnac F."/>
            <person name="Goarin A."/>
            <person name="Silar P."/>
            <person name="Lacoste S."/>
            <person name="Sallet E."/>
            <person name="Bensimon A."/>
            <person name="Giraud T."/>
            <person name="Brygoo Y."/>
        </authorList>
    </citation>
    <scope>NUCLEOTIDE SEQUENCE [LARGE SCALE GENOMIC DNA]</scope>
    <source>
        <strain evidence="2">FM 013</strain>
    </source>
</reference>
<proteinExistence type="predicted"/>
<evidence type="ECO:0000313" key="1">
    <source>
        <dbReference type="EMBL" id="CRL29590.1"/>
    </source>
</evidence>